<evidence type="ECO:0000313" key="1">
    <source>
        <dbReference type="EMBL" id="SCX52722.1"/>
    </source>
</evidence>
<proteinExistence type="predicted"/>
<reference evidence="1 2" key="1">
    <citation type="submission" date="2016-10" db="EMBL/GenBank/DDBJ databases">
        <authorList>
            <person name="Varghese N."/>
            <person name="Submissions S."/>
        </authorList>
    </citation>
    <scope>NUCLEOTIDE SEQUENCE [LARGE SCALE GENOMIC DNA]</scope>
    <source>
        <strain evidence="1 2">CGMCC 1.12102</strain>
    </source>
</reference>
<dbReference type="InterPro" id="IPR022037">
    <property type="entry name" value="DUF3606"/>
</dbReference>
<protein>
    <recommendedName>
        <fullName evidence="3">DUF3606 domain-containing protein</fullName>
    </recommendedName>
</protein>
<dbReference type="RefSeq" id="WP_017458525.1">
    <property type="nucleotide sequence ID" value="NZ_FMUI01000007.1"/>
</dbReference>
<accession>A0A1G4YGV9</accession>
<dbReference type="GeneID" id="28310686"/>
<evidence type="ECO:0008006" key="3">
    <source>
        <dbReference type="Google" id="ProtNLM"/>
    </source>
</evidence>
<dbReference type="Proteomes" id="UP000183569">
    <property type="component" value="Unassembled WGS sequence"/>
</dbReference>
<organism evidence="1 2">
    <name type="scientific">Kosakonia sacchari</name>
    <dbReference type="NCBI Taxonomy" id="1158459"/>
    <lineage>
        <taxon>Bacteria</taxon>
        <taxon>Pseudomonadati</taxon>
        <taxon>Pseudomonadota</taxon>
        <taxon>Gammaproteobacteria</taxon>
        <taxon>Enterobacterales</taxon>
        <taxon>Enterobacteriaceae</taxon>
        <taxon>Kosakonia</taxon>
    </lineage>
</organism>
<evidence type="ECO:0000313" key="2">
    <source>
        <dbReference type="Proteomes" id="UP000183569"/>
    </source>
</evidence>
<sequence length="58" mass="6566">MVDNLQRRQPEDKNFINLSESWEVKYWTQALGVTESQLRAAVKAVGNGTAKVRAYLGK</sequence>
<dbReference type="Pfam" id="PF12244">
    <property type="entry name" value="DUF3606"/>
    <property type="match status" value="1"/>
</dbReference>
<comment type="caution">
    <text evidence="1">The sequence shown here is derived from an EMBL/GenBank/DDBJ whole genome shotgun (WGS) entry which is preliminary data.</text>
</comment>
<gene>
    <name evidence="1" type="ORF">SAMN02927897_02749</name>
</gene>
<dbReference type="AlphaFoldDB" id="A0A1G4YGV9"/>
<dbReference type="EMBL" id="FMUI01000007">
    <property type="protein sequence ID" value="SCX52722.1"/>
    <property type="molecule type" value="Genomic_DNA"/>
</dbReference>
<name>A0A1G4YGV9_9ENTR</name>